<feature type="binding site" description="covalent" evidence="9">
    <location>
        <position position="342"/>
    </location>
    <ligand>
        <name>heme c</name>
        <dbReference type="ChEBI" id="CHEBI:61717"/>
        <label>3</label>
    </ligand>
</feature>
<dbReference type="GO" id="GO:0009055">
    <property type="term" value="F:electron transfer activity"/>
    <property type="evidence" value="ECO:0007669"/>
    <property type="project" value="InterPro"/>
</dbReference>
<dbReference type="AlphaFoldDB" id="A0A1S2N940"/>
<evidence type="ECO:0000256" key="9">
    <source>
        <dbReference type="PIRSR" id="PIRSR000018-50"/>
    </source>
</evidence>
<dbReference type="GO" id="GO:0016614">
    <property type="term" value="F:oxidoreductase activity, acting on CH-OH group of donors"/>
    <property type="evidence" value="ECO:0007669"/>
    <property type="project" value="InterPro"/>
</dbReference>
<dbReference type="InterPro" id="IPR036909">
    <property type="entry name" value="Cyt_c-like_dom_sf"/>
</dbReference>
<dbReference type="InterPro" id="IPR051459">
    <property type="entry name" value="Cytochrome_c-type_DH"/>
</dbReference>
<keyword evidence="8" id="KW-0472">Membrane</keyword>
<feature type="binding site" description="covalent" evidence="9">
    <location>
        <position position="339"/>
    </location>
    <ligand>
        <name>heme c</name>
        <dbReference type="ChEBI" id="CHEBI:61717"/>
        <label>3</label>
    </ligand>
</feature>
<sequence length="432" mass="47218">MNRPRRRRHIGWWLLLAAIVVLTGIAFSIMWRPALAPQATPPSFDQARIERGANLANLGMCASCHTADLSRPFAGGKPMETPFGTVHSTNITPDRDTGIGAWSPEAFTRSMREGVSRDGHLLYPAFPYNHYVRMTQDDIDDLYAYFMTRPAIAAPARDNAMTFPFGFRPLVGFWNVLYLDDAPWRPDPRQSAEWNRGAYLADAVAHCAACHTPRTKLGGPDLKRQLDGGEAEDWYAPALNRHSPSPLPWTREALQAYLRTGMAEDHAVAGGPMQDVVMHLAQADAGDVAALAAWTHGHLSQAPARTTPAQQDGPLPQPAADDPELPRMRLGYELYANSCARCHDVGRAPSSGAALPLQKAIALYDPDPRSLIHIVDSGILPPDGEAGRWMPGFKAILTDEQAGALAAYLRKYGAGQPAWPELDEQVSKARAP</sequence>
<feature type="binding site" description="covalent" evidence="9">
    <location>
        <position position="207"/>
    </location>
    <ligand>
        <name>heme c</name>
        <dbReference type="ChEBI" id="CHEBI:61717"/>
        <label>2</label>
    </ligand>
</feature>
<dbReference type="Gene3D" id="1.10.760.10">
    <property type="entry name" value="Cytochrome c-like domain"/>
    <property type="match status" value="2"/>
</dbReference>
<feature type="binding site" description="covalent" evidence="9">
    <location>
        <position position="64"/>
    </location>
    <ligand>
        <name>heme c</name>
        <dbReference type="ChEBI" id="CHEBI:61717"/>
        <label>1</label>
    </ligand>
</feature>
<comment type="caution">
    <text evidence="12">The sequence shown here is derived from an EMBL/GenBank/DDBJ whole genome shotgun (WGS) entry which is preliminary data.</text>
</comment>
<proteinExistence type="predicted"/>
<feature type="domain" description="Cytochrome c" evidence="11">
    <location>
        <begin position="192"/>
        <end position="296"/>
    </location>
</feature>
<feature type="domain" description="Cytochrome c" evidence="11">
    <location>
        <begin position="47"/>
        <end position="150"/>
    </location>
</feature>
<feature type="binding site" description="covalent" evidence="9">
    <location>
        <position position="61"/>
    </location>
    <ligand>
        <name>heme c</name>
        <dbReference type="ChEBI" id="CHEBI:61717"/>
        <label>1</label>
    </ligand>
</feature>
<feature type="binding site" description="axial binding residue" evidence="10">
    <location>
        <position position="211"/>
    </location>
    <ligand>
        <name>heme c</name>
        <dbReference type="ChEBI" id="CHEBI:61717"/>
        <label>2</label>
    </ligand>
    <ligandPart>
        <name>Fe</name>
        <dbReference type="ChEBI" id="CHEBI:18248"/>
    </ligandPart>
</feature>
<evidence type="ECO:0000256" key="2">
    <source>
        <dbReference type="ARBA" id="ARBA00022475"/>
    </source>
</evidence>
<dbReference type="EMBL" id="JRYB01000001">
    <property type="protein sequence ID" value="OIJ41601.1"/>
    <property type="molecule type" value="Genomic_DNA"/>
</dbReference>
<keyword evidence="7 10" id="KW-0408">Iron</keyword>
<evidence type="ECO:0000313" key="12">
    <source>
        <dbReference type="EMBL" id="OIJ41601.1"/>
    </source>
</evidence>
<accession>A0A1S2N940</accession>
<comment type="subcellular location">
    <subcellularLocation>
        <location evidence="1">Cell membrane</location>
    </subcellularLocation>
</comment>
<protein>
    <submittedName>
        <fullName evidence="12">Cytochrome c family protein</fullName>
    </submittedName>
</protein>
<feature type="domain" description="Cytochrome c" evidence="11">
    <location>
        <begin position="326"/>
        <end position="413"/>
    </location>
</feature>
<evidence type="ECO:0000256" key="8">
    <source>
        <dbReference type="ARBA" id="ARBA00023136"/>
    </source>
</evidence>
<dbReference type="GO" id="GO:0020037">
    <property type="term" value="F:heme binding"/>
    <property type="evidence" value="ECO:0007669"/>
    <property type="project" value="InterPro"/>
</dbReference>
<evidence type="ECO:0000313" key="13">
    <source>
        <dbReference type="Proteomes" id="UP000180246"/>
    </source>
</evidence>
<keyword evidence="5" id="KW-0732">Signal</keyword>
<organism evidence="12 13">
    <name type="scientific">Massilia timonae</name>
    <dbReference type="NCBI Taxonomy" id="47229"/>
    <lineage>
        <taxon>Bacteria</taxon>
        <taxon>Pseudomonadati</taxon>
        <taxon>Pseudomonadota</taxon>
        <taxon>Betaproteobacteria</taxon>
        <taxon>Burkholderiales</taxon>
        <taxon>Oxalobacteraceae</taxon>
        <taxon>Telluria group</taxon>
        <taxon>Massilia</taxon>
    </lineage>
</organism>
<dbReference type="InterPro" id="IPR014353">
    <property type="entry name" value="Membr-bd_ADH_cyt_c"/>
</dbReference>
<dbReference type="Proteomes" id="UP000180246">
    <property type="component" value="Unassembled WGS sequence"/>
</dbReference>
<comment type="cofactor">
    <cofactor evidence="9">
        <name>heme c</name>
        <dbReference type="ChEBI" id="CHEBI:61717"/>
    </cofactor>
    <text evidence="9">Binds 3 heme c groups covalently per subunit.</text>
</comment>
<dbReference type="PANTHER" id="PTHR35008">
    <property type="entry name" value="BLL4482 PROTEIN-RELATED"/>
    <property type="match status" value="1"/>
</dbReference>
<dbReference type="PROSITE" id="PS51007">
    <property type="entry name" value="CYTC"/>
    <property type="match status" value="3"/>
</dbReference>
<feature type="binding site" description="covalent" evidence="9">
    <location>
        <position position="210"/>
    </location>
    <ligand>
        <name>heme c</name>
        <dbReference type="ChEBI" id="CHEBI:61717"/>
        <label>2</label>
    </ligand>
</feature>
<dbReference type="GO" id="GO:0005506">
    <property type="term" value="F:iron ion binding"/>
    <property type="evidence" value="ECO:0007669"/>
    <property type="project" value="InterPro"/>
</dbReference>
<evidence type="ECO:0000256" key="5">
    <source>
        <dbReference type="ARBA" id="ARBA00022729"/>
    </source>
</evidence>
<keyword evidence="2" id="KW-1003">Cell membrane</keyword>
<dbReference type="PIRSF" id="PIRSF000018">
    <property type="entry name" value="Mb_ADH_cyt_c"/>
    <property type="match status" value="1"/>
</dbReference>
<dbReference type="SUPFAM" id="SSF46626">
    <property type="entry name" value="Cytochrome c"/>
    <property type="match status" value="3"/>
</dbReference>
<evidence type="ECO:0000256" key="4">
    <source>
        <dbReference type="ARBA" id="ARBA00022723"/>
    </source>
</evidence>
<dbReference type="GO" id="GO:0005886">
    <property type="term" value="C:plasma membrane"/>
    <property type="evidence" value="ECO:0007669"/>
    <property type="project" value="UniProtKB-SubCell"/>
</dbReference>
<feature type="binding site" description="axial binding residue" evidence="10">
    <location>
        <position position="65"/>
    </location>
    <ligand>
        <name>heme c</name>
        <dbReference type="ChEBI" id="CHEBI:61717"/>
        <label>1</label>
    </ligand>
    <ligandPart>
        <name>Fe</name>
        <dbReference type="ChEBI" id="CHEBI:18248"/>
    </ligandPart>
</feature>
<evidence type="ECO:0000256" key="10">
    <source>
        <dbReference type="PIRSR" id="PIRSR000018-51"/>
    </source>
</evidence>
<evidence type="ECO:0000256" key="3">
    <source>
        <dbReference type="ARBA" id="ARBA00022617"/>
    </source>
</evidence>
<dbReference type="PANTHER" id="PTHR35008:SF8">
    <property type="entry name" value="ALCOHOL DEHYDROGENASE CYTOCHROME C SUBUNIT"/>
    <property type="match status" value="1"/>
</dbReference>
<keyword evidence="3 9" id="KW-0349">Heme</keyword>
<name>A0A1S2N940_9BURK</name>
<keyword evidence="6" id="KW-0677">Repeat</keyword>
<dbReference type="Pfam" id="PF13442">
    <property type="entry name" value="Cytochrome_CBB3"/>
    <property type="match status" value="1"/>
</dbReference>
<feature type="binding site" description="axial binding residue" evidence="10">
    <location>
        <position position="343"/>
    </location>
    <ligand>
        <name>heme c</name>
        <dbReference type="ChEBI" id="CHEBI:61717"/>
        <label>3</label>
    </ligand>
    <ligandPart>
        <name>Fe</name>
        <dbReference type="ChEBI" id="CHEBI:18248"/>
    </ligandPart>
</feature>
<dbReference type="RefSeq" id="WP_005665660.1">
    <property type="nucleotide sequence ID" value="NZ_DKJM01000040.1"/>
</dbReference>
<evidence type="ECO:0000256" key="1">
    <source>
        <dbReference type="ARBA" id="ARBA00004236"/>
    </source>
</evidence>
<reference evidence="12 13" key="1">
    <citation type="submission" date="2014-10" db="EMBL/GenBank/DDBJ databases">
        <authorList>
            <person name="Seo M.-J."/>
            <person name="Seok Y.J."/>
            <person name="Cha I.-T."/>
        </authorList>
    </citation>
    <scope>NUCLEOTIDE SEQUENCE [LARGE SCALE GENOMIC DNA]</scope>
    <source>
        <strain evidence="12 13">NEU</strain>
    </source>
</reference>
<gene>
    <name evidence="12" type="ORF">LO55_2323</name>
</gene>
<evidence type="ECO:0000259" key="11">
    <source>
        <dbReference type="PROSITE" id="PS51007"/>
    </source>
</evidence>
<evidence type="ECO:0000256" key="6">
    <source>
        <dbReference type="ARBA" id="ARBA00022737"/>
    </source>
</evidence>
<dbReference type="InterPro" id="IPR009056">
    <property type="entry name" value="Cyt_c-like_dom"/>
</dbReference>
<evidence type="ECO:0000256" key="7">
    <source>
        <dbReference type="ARBA" id="ARBA00023004"/>
    </source>
</evidence>
<keyword evidence="4 10" id="KW-0479">Metal-binding</keyword>